<dbReference type="GO" id="GO:0005540">
    <property type="term" value="F:hyaluronic acid binding"/>
    <property type="evidence" value="ECO:0007669"/>
    <property type="project" value="InterPro"/>
</dbReference>
<protein>
    <recommendedName>
        <fullName evidence="5">Tumor necrosis factor-inducible gene 6 protein</fullName>
    </recommendedName>
    <alternativeName>
        <fullName evidence="7">TNF-stimulated gene 6 protein</fullName>
    </alternativeName>
    <alternativeName>
        <fullName evidence="6">Tumor necrosis factor alpha-induced protein 6</fullName>
    </alternativeName>
</protein>
<evidence type="ECO:0000256" key="6">
    <source>
        <dbReference type="ARBA" id="ARBA00077610"/>
    </source>
</evidence>
<evidence type="ECO:0000313" key="14">
    <source>
        <dbReference type="RefSeq" id="XP_032813054.1"/>
    </source>
</evidence>
<dbReference type="KEGG" id="pmrn:116943876"/>
<dbReference type="PROSITE" id="PS01241">
    <property type="entry name" value="LINK_1"/>
    <property type="match status" value="1"/>
</dbReference>
<gene>
    <name evidence="14" type="primary">LOC116943876</name>
</gene>
<dbReference type="GO" id="GO:0005615">
    <property type="term" value="C:extracellular space"/>
    <property type="evidence" value="ECO:0007669"/>
    <property type="project" value="TreeGrafter"/>
</dbReference>
<dbReference type="Pfam" id="PF00431">
    <property type="entry name" value="CUB"/>
    <property type="match status" value="1"/>
</dbReference>
<accession>A0AAJ7T8B4</accession>
<dbReference type="InterPro" id="IPR016187">
    <property type="entry name" value="CTDL_fold"/>
</dbReference>
<evidence type="ECO:0000313" key="13">
    <source>
        <dbReference type="Proteomes" id="UP001318040"/>
    </source>
</evidence>
<dbReference type="Gene3D" id="3.10.100.10">
    <property type="entry name" value="Mannose-Binding Protein A, subunit A"/>
    <property type="match status" value="1"/>
</dbReference>
<dbReference type="InterPro" id="IPR000538">
    <property type="entry name" value="Link_dom"/>
</dbReference>
<evidence type="ECO:0000256" key="4">
    <source>
        <dbReference type="ARBA" id="ARBA00064571"/>
    </source>
</evidence>
<dbReference type="SMART" id="SM00042">
    <property type="entry name" value="CUB"/>
    <property type="match status" value="1"/>
</dbReference>
<dbReference type="PROSITE" id="PS50963">
    <property type="entry name" value="LINK_2"/>
    <property type="match status" value="1"/>
</dbReference>
<evidence type="ECO:0000256" key="3">
    <source>
        <dbReference type="ARBA" id="ARBA00023157"/>
    </source>
</evidence>
<evidence type="ECO:0000259" key="11">
    <source>
        <dbReference type="PROSITE" id="PS01180"/>
    </source>
</evidence>
<sequence>MRTVRTLAWLDVRMVMWLACALLGWIGEAHGWAFRDDVWHNSVLLEEAAGVFHIHSRHGRYLLSLREARAICAYEGGALATIAQLREAQRAGLHNCVAGWLADARVAYPVTKASQKCSNGIVGVVDYGVRLNRSERWDAYCYRRKVGTCGGRHMETALNLSSPDYPGYAALRSCVWTIRVPVSKRVRLSFLDFDLERDKGCLADFLEVYDSYEDVSGLIDRFCGDDLPPVIVSTTNMMTLKFHSDASVGGRGFLAYYEAVDPPTTVSSLQDSRVDPPALPTNATAVNPSAFPHL</sequence>
<comment type="caution">
    <text evidence="8">Lacks conserved residue(s) required for the propagation of feature annotation.</text>
</comment>
<proteinExistence type="predicted"/>
<reference evidence="14" key="1">
    <citation type="submission" date="2025-08" db="UniProtKB">
        <authorList>
            <consortium name="RefSeq"/>
        </authorList>
    </citation>
    <scope>IDENTIFICATION</scope>
    <source>
        <tissue evidence="14">Sperm</tissue>
    </source>
</reference>
<keyword evidence="2" id="KW-0130">Cell adhesion</keyword>
<evidence type="ECO:0000259" key="12">
    <source>
        <dbReference type="PROSITE" id="PS50963"/>
    </source>
</evidence>
<evidence type="ECO:0000256" key="9">
    <source>
        <dbReference type="PROSITE-ProRule" id="PRU00323"/>
    </source>
</evidence>
<keyword evidence="3 9" id="KW-1015">Disulfide bond</keyword>
<evidence type="ECO:0000256" key="1">
    <source>
        <dbReference type="ARBA" id="ARBA00022801"/>
    </source>
</evidence>
<keyword evidence="1" id="KW-0378">Hydrolase</keyword>
<dbReference type="SUPFAM" id="SSF56436">
    <property type="entry name" value="C-type lectin-like"/>
    <property type="match status" value="1"/>
</dbReference>
<dbReference type="PANTHER" id="PTHR46908">
    <property type="entry name" value="CUBILIN-LIKE PROTEIN"/>
    <property type="match status" value="1"/>
</dbReference>
<dbReference type="AlphaFoldDB" id="A0AAJ7T8B4"/>
<dbReference type="Gene3D" id="2.60.120.290">
    <property type="entry name" value="Spermadhesin, CUB domain"/>
    <property type="match status" value="1"/>
</dbReference>
<dbReference type="GO" id="GO:0007155">
    <property type="term" value="P:cell adhesion"/>
    <property type="evidence" value="ECO:0007669"/>
    <property type="project" value="UniProtKB-KW"/>
</dbReference>
<dbReference type="RefSeq" id="XP_032813054.1">
    <property type="nucleotide sequence ID" value="XM_032957163.1"/>
</dbReference>
<dbReference type="InterPro" id="IPR052129">
    <property type="entry name" value="Spermadhesin-Link_domain"/>
</dbReference>
<dbReference type="Proteomes" id="UP001318040">
    <property type="component" value="Chromosome 19"/>
</dbReference>
<feature type="domain" description="CUB" evidence="11">
    <location>
        <begin position="149"/>
        <end position="260"/>
    </location>
</feature>
<dbReference type="PANTHER" id="PTHR46908:SF4">
    <property type="entry name" value="TUMOR NECROSIS FACTOR-INDUCIBLE GENE 6 PROTEIN"/>
    <property type="match status" value="1"/>
</dbReference>
<dbReference type="PROSITE" id="PS01180">
    <property type="entry name" value="CUB"/>
    <property type="match status" value="1"/>
</dbReference>
<dbReference type="PRINTS" id="PR01265">
    <property type="entry name" value="LINKMODULE"/>
</dbReference>
<dbReference type="GeneID" id="116943876"/>
<feature type="region of interest" description="Disordered" evidence="10">
    <location>
        <begin position="267"/>
        <end position="294"/>
    </location>
</feature>
<dbReference type="FunFam" id="3.10.100.10:FF:000001">
    <property type="entry name" value="Hyaluronan proteoglycan link protein 1"/>
    <property type="match status" value="1"/>
</dbReference>
<comment type="subunit">
    <text evidence="4">Interacts (via Link domain) with inter-alpha-inhibitor (I-alpha-I) component bikunin. Interacts with ITIH2/HC2; this interaction is required for transesterification of the HC to hyaluronan. Interacts (via Link and CUB domains) with ITIH1. Chondroitin sulfate may be required for the stability of the complex. Interacts (via Link domain) with various C-X-C and C-C chemokines including PF4, CXCL8, CXCL11, CXCL12, CCL2, CCL7, CCL19, CCL21, and CCL27; this interaction interferes with chemokine binding to glycosaminoglycans. Interacts (primarily via Link domain) with BMP2; this interaction is inhibited by hyaluronan. Interacts (via both Link and CUB domains) with TNFSF11. Interacts (via CUB domain) with FN1 (via type III repeats 9-14); this interaction enhances fibronectin fibril assembly. TNFAIP6 may act as a bridging molecule between FN1 and THBS1.</text>
</comment>
<name>A0AAJ7T8B4_PETMA</name>
<dbReference type="CDD" id="cd00041">
    <property type="entry name" value="CUB"/>
    <property type="match status" value="1"/>
</dbReference>
<dbReference type="SUPFAM" id="SSF49854">
    <property type="entry name" value="Spermadhesin, CUB domain"/>
    <property type="match status" value="1"/>
</dbReference>
<evidence type="ECO:0000256" key="5">
    <source>
        <dbReference type="ARBA" id="ARBA00069597"/>
    </source>
</evidence>
<dbReference type="SMART" id="SM00445">
    <property type="entry name" value="LINK"/>
    <property type="match status" value="1"/>
</dbReference>
<dbReference type="InterPro" id="IPR016186">
    <property type="entry name" value="C-type_lectin-like/link_sf"/>
</dbReference>
<feature type="domain" description="Link" evidence="12">
    <location>
        <begin position="50"/>
        <end position="143"/>
    </location>
</feature>
<dbReference type="Pfam" id="PF00193">
    <property type="entry name" value="Xlink"/>
    <property type="match status" value="1"/>
</dbReference>
<dbReference type="GO" id="GO:0050728">
    <property type="term" value="P:negative regulation of inflammatory response"/>
    <property type="evidence" value="ECO:0007669"/>
    <property type="project" value="TreeGrafter"/>
</dbReference>
<organism evidence="13 14">
    <name type="scientific">Petromyzon marinus</name>
    <name type="common">Sea lamprey</name>
    <dbReference type="NCBI Taxonomy" id="7757"/>
    <lineage>
        <taxon>Eukaryota</taxon>
        <taxon>Metazoa</taxon>
        <taxon>Chordata</taxon>
        <taxon>Craniata</taxon>
        <taxon>Vertebrata</taxon>
        <taxon>Cyclostomata</taxon>
        <taxon>Hyperoartia</taxon>
        <taxon>Petromyzontiformes</taxon>
        <taxon>Petromyzontidae</taxon>
        <taxon>Petromyzon</taxon>
    </lineage>
</organism>
<evidence type="ECO:0000256" key="7">
    <source>
        <dbReference type="ARBA" id="ARBA00081068"/>
    </source>
</evidence>
<feature type="disulfide bond" evidence="9">
    <location>
        <begin position="96"/>
        <end position="117"/>
    </location>
</feature>
<dbReference type="InterPro" id="IPR035914">
    <property type="entry name" value="Sperma_CUB_dom_sf"/>
</dbReference>
<dbReference type="InterPro" id="IPR000859">
    <property type="entry name" value="CUB_dom"/>
</dbReference>
<evidence type="ECO:0000256" key="8">
    <source>
        <dbReference type="PROSITE-ProRule" id="PRU00059"/>
    </source>
</evidence>
<evidence type="ECO:0000256" key="10">
    <source>
        <dbReference type="SAM" id="MobiDB-lite"/>
    </source>
</evidence>
<dbReference type="FunFam" id="2.60.120.290:FF:000005">
    <property type="entry name" value="Procollagen C-endopeptidase enhancer 1"/>
    <property type="match status" value="1"/>
</dbReference>
<dbReference type="GO" id="GO:0016787">
    <property type="term" value="F:hydrolase activity"/>
    <property type="evidence" value="ECO:0007669"/>
    <property type="project" value="UniProtKB-KW"/>
</dbReference>
<keyword evidence="13" id="KW-1185">Reference proteome</keyword>
<feature type="disulfide bond" evidence="9">
    <location>
        <begin position="72"/>
        <end position="141"/>
    </location>
</feature>
<evidence type="ECO:0000256" key="2">
    <source>
        <dbReference type="ARBA" id="ARBA00022889"/>
    </source>
</evidence>